<dbReference type="Gene3D" id="1.10.490.110">
    <property type="entry name" value="Uncharacterized conserved protein DUF2267"/>
    <property type="match status" value="1"/>
</dbReference>
<dbReference type="InterPro" id="IPR018727">
    <property type="entry name" value="DUF2267"/>
</dbReference>
<evidence type="ECO:0000313" key="2">
    <source>
        <dbReference type="Proteomes" id="UP000824280"/>
    </source>
</evidence>
<dbReference type="RefSeq" id="WP_221422413.1">
    <property type="nucleotide sequence ID" value="NZ_CP081297.1"/>
</dbReference>
<evidence type="ECO:0000313" key="1">
    <source>
        <dbReference type="EMBL" id="QZD86872.1"/>
    </source>
</evidence>
<name>A0ABX8ZH77_9SPHN</name>
<accession>A0ABX8ZH77</accession>
<reference evidence="1 2" key="1">
    <citation type="submission" date="2021-08" db="EMBL/GenBank/DDBJ databases">
        <title>Comparative Genomics Analysis of the Genus Qipengyuania Reveals Extensive Genetic Diversity and Metabolic Versatility, Including the Description of Fifteen Novel Species.</title>
        <authorList>
            <person name="Liu Y."/>
        </authorList>
    </citation>
    <scope>NUCLEOTIDE SEQUENCE [LARGE SCALE GENOMIC DNA]</scope>
    <source>
        <strain evidence="1 2">1XM2-8</strain>
    </source>
</reference>
<keyword evidence="2" id="KW-1185">Reference proteome</keyword>
<protein>
    <submittedName>
        <fullName evidence="1">DUF2267 domain-containing protein</fullName>
    </submittedName>
</protein>
<dbReference type="InterPro" id="IPR038282">
    <property type="entry name" value="DUF2267_sf"/>
</dbReference>
<proteinExistence type="predicted"/>
<dbReference type="Proteomes" id="UP000824280">
    <property type="component" value="Chromosome"/>
</dbReference>
<dbReference type="EMBL" id="CP081297">
    <property type="protein sequence ID" value="QZD86872.1"/>
    <property type="molecule type" value="Genomic_DNA"/>
</dbReference>
<organism evidence="1 2">
    <name type="scientific">Qipengyuania psychrotolerans</name>
    <dbReference type="NCBI Taxonomy" id="2867238"/>
    <lineage>
        <taxon>Bacteria</taxon>
        <taxon>Pseudomonadati</taxon>
        <taxon>Pseudomonadota</taxon>
        <taxon>Alphaproteobacteria</taxon>
        <taxon>Sphingomonadales</taxon>
        <taxon>Erythrobacteraceae</taxon>
        <taxon>Qipengyuania</taxon>
    </lineage>
</organism>
<gene>
    <name evidence="1" type="ORF">K3166_11865</name>
</gene>
<sequence length="147" mass="16358">MSTTGLEVFDKTLQSTHTWLDEIMDRIGPDRTLAWKVLSTVLQALRDRLPIELAAHFGAQLPLLVRGTYYAGFDPSKLPASWHTAEEFRQHISAGLSDARTVGASDAIDAVIAVLDRHLSAGQMDKVYRALPRQIRGLWPEYQGSDV</sequence>
<dbReference type="Pfam" id="PF10025">
    <property type="entry name" value="DUF2267"/>
    <property type="match status" value="1"/>
</dbReference>